<evidence type="ECO:0000313" key="2">
    <source>
        <dbReference type="Proteomes" id="UP001524586"/>
    </source>
</evidence>
<organism evidence="1 2">
    <name type="scientific">Methylomonas rivi</name>
    <dbReference type="NCBI Taxonomy" id="2952226"/>
    <lineage>
        <taxon>Bacteria</taxon>
        <taxon>Pseudomonadati</taxon>
        <taxon>Pseudomonadota</taxon>
        <taxon>Gammaproteobacteria</taxon>
        <taxon>Methylococcales</taxon>
        <taxon>Methylococcaceae</taxon>
        <taxon>Methylomonas</taxon>
    </lineage>
</organism>
<keyword evidence="2" id="KW-1185">Reference proteome</keyword>
<dbReference type="EMBL" id="JANIBK010000010">
    <property type="protein sequence ID" value="MCQ8127502.1"/>
    <property type="molecule type" value="Genomic_DNA"/>
</dbReference>
<reference evidence="1 2" key="1">
    <citation type="submission" date="2022-07" db="EMBL/GenBank/DDBJ databases">
        <title>Methylomonas rivi sp. nov., Methylomonas rosea sp. nov., Methylomonas aureus sp. nov. and Methylomonas subterranea sp. nov., four novel methanotrophs isolated from a freshwater creek and the deep terrestrial subsurface.</title>
        <authorList>
            <person name="Abin C."/>
            <person name="Sankaranarayanan K."/>
            <person name="Garner C."/>
            <person name="Sindelar R."/>
            <person name="Kotary K."/>
            <person name="Garner R."/>
            <person name="Barclay S."/>
            <person name="Lawson P."/>
            <person name="Krumholz L."/>
        </authorList>
    </citation>
    <scope>NUCLEOTIDE SEQUENCE [LARGE SCALE GENOMIC DNA]</scope>
    <source>
        <strain evidence="1 2">WSC-6</strain>
    </source>
</reference>
<proteinExistence type="predicted"/>
<accession>A0ABT1U0Z3</accession>
<evidence type="ECO:0008006" key="3">
    <source>
        <dbReference type="Google" id="ProtNLM"/>
    </source>
</evidence>
<comment type="caution">
    <text evidence="1">The sequence shown here is derived from an EMBL/GenBank/DDBJ whole genome shotgun (WGS) entry which is preliminary data.</text>
</comment>
<dbReference type="Proteomes" id="UP001524586">
    <property type="component" value="Unassembled WGS sequence"/>
</dbReference>
<dbReference type="RefSeq" id="WP_256613830.1">
    <property type="nucleotide sequence ID" value="NZ_JANIBK010000010.1"/>
</dbReference>
<name>A0ABT1U0Z3_9GAMM</name>
<sequence length="261" mass="28813">MKPLFFLLCVLNAVFLLWQFHAGKLGPAVAPQARSGASVLTVEEYGRAQRGSQISEVVQDGVKRWQQAEIENIVADLRGPQDYMSPAKIIDKPLKPRPIVTKAQAEKPLPPVQPAIVRKCFEAGPFADEAGAKKWLAQKALAGKQLLARDKLIGSDFQVYFPAAKTPEQARADKFFLQEKGLSDIWTIQEGDKKGAISLGVFNDKARAVLFKTQLAARGVAAEIRPRDKTQAQWFARLMLDKTAFKQYESPAVKLSPCPAN</sequence>
<evidence type="ECO:0000313" key="1">
    <source>
        <dbReference type="EMBL" id="MCQ8127502.1"/>
    </source>
</evidence>
<protein>
    <recommendedName>
        <fullName evidence="3">SPOR domain-containing protein</fullName>
    </recommendedName>
</protein>
<gene>
    <name evidence="1" type="ORF">NP596_03440</name>
</gene>